<keyword evidence="2" id="KW-1133">Transmembrane helix</keyword>
<comment type="caution">
    <text evidence="3">The sequence shown here is derived from an EMBL/GenBank/DDBJ whole genome shotgun (WGS) entry which is preliminary data.</text>
</comment>
<evidence type="ECO:0000313" key="3">
    <source>
        <dbReference type="EMBL" id="KAF2611337.1"/>
    </source>
</evidence>
<protein>
    <submittedName>
        <fullName evidence="3">Uncharacterized protein</fullName>
    </submittedName>
</protein>
<feature type="region of interest" description="Disordered" evidence="1">
    <location>
        <begin position="1"/>
        <end position="24"/>
    </location>
</feature>
<feature type="transmembrane region" description="Helical" evidence="2">
    <location>
        <begin position="34"/>
        <end position="55"/>
    </location>
</feature>
<evidence type="ECO:0000256" key="1">
    <source>
        <dbReference type="SAM" id="MobiDB-lite"/>
    </source>
</evidence>
<reference evidence="3" key="1">
    <citation type="submission" date="2019-12" db="EMBL/GenBank/DDBJ databases">
        <title>Genome sequencing and annotation of Brassica cretica.</title>
        <authorList>
            <person name="Studholme D.J."/>
            <person name="Sarris P.F."/>
        </authorList>
    </citation>
    <scope>NUCLEOTIDE SEQUENCE</scope>
    <source>
        <strain evidence="3">PFS-102/07</strain>
        <tissue evidence="3">Leaf</tissue>
    </source>
</reference>
<dbReference type="AlphaFoldDB" id="A0A8S9LZ73"/>
<accession>A0A8S9LZ73</accession>
<sequence>MITLVMLQKPLDPGPDPPSSRTARISSARRRYSVNFWEMASLILVFFSSGLLHILDRLFLEIAE</sequence>
<dbReference type="EMBL" id="QGKY02000089">
    <property type="protein sequence ID" value="KAF2611337.1"/>
    <property type="molecule type" value="Genomic_DNA"/>
</dbReference>
<gene>
    <name evidence="3" type="ORF">F2Q70_00013872</name>
</gene>
<organism evidence="3">
    <name type="scientific">Brassica cretica</name>
    <name type="common">Mustard</name>
    <dbReference type="NCBI Taxonomy" id="69181"/>
    <lineage>
        <taxon>Eukaryota</taxon>
        <taxon>Viridiplantae</taxon>
        <taxon>Streptophyta</taxon>
        <taxon>Embryophyta</taxon>
        <taxon>Tracheophyta</taxon>
        <taxon>Spermatophyta</taxon>
        <taxon>Magnoliopsida</taxon>
        <taxon>eudicotyledons</taxon>
        <taxon>Gunneridae</taxon>
        <taxon>Pentapetalae</taxon>
        <taxon>rosids</taxon>
        <taxon>malvids</taxon>
        <taxon>Brassicales</taxon>
        <taxon>Brassicaceae</taxon>
        <taxon>Brassiceae</taxon>
        <taxon>Brassica</taxon>
    </lineage>
</organism>
<name>A0A8S9LZ73_BRACR</name>
<evidence type="ECO:0000256" key="2">
    <source>
        <dbReference type="SAM" id="Phobius"/>
    </source>
</evidence>
<keyword evidence="2" id="KW-0812">Transmembrane</keyword>
<keyword evidence="2" id="KW-0472">Membrane</keyword>
<proteinExistence type="predicted"/>